<dbReference type="EnsemblPlants" id="evm.model.02.21">
    <property type="protein sequence ID" value="cds.evm.model.02.21"/>
    <property type="gene ID" value="evm.TU.02.21"/>
</dbReference>
<feature type="domain" description="Reverse transcriptase zinc-binding" evidence="2">
    <location>
        <begin position="572"/>
        <end position="665"/>
    </location>
</feature>
<evidence type="ECO:0008006" key="6">
    <source>
        <dbReference type="Google" id="ProtNLM"/>
    </source>
</evidence>
<proteinExistence type="predicted"/>
<dbReference type="EMBL" id="UZAU01000084">
    <property type="status" value="NOT_ANNOTATED_CDS"/>
    <property type="molecule type" value="Genomic_DNA"/>
</dbReference>
<evidence type="ECO:0000313" key="4">
    <source>
        <dbReference type="EnsemblPlants" id="cds.evm.model.02.21"/>
    </source>
</evidence>
<keyword evidence="5" id="KW-1185">Reference proteome</keyword>
<dbReference type="Gramene" id="evm.model.02.21">
    <property type="protein sequence ID" value="cds.evm.model.02.21"/>
    <property type="gene ID" value="evm.TU.02.21"/>
</dbReference>
<protein>
    <recommendedName>
        <fullName evidence="6">Reverse transcriptase domain-containing protein</fullName>
    </recommendedName>
</protein>
<dbReference type="Pfam" id="PF13966">
    <property type="entry name" value="zf-RVT"/>
    <property type="match status" value="1"/>
</dbReference>
<dbReference type="SUPFAM" id="SSF56219">
    <property type="entry name" value="DNase I-like"/>
    <property type="match status" value="1"/>
</dbReference>
<evidence type="ECO:0000259" key="2">
    <source>
        <dbReference type="Pfam" id="PF13966"/>
    </source>
</evidence>
<accession>A0A803NWD5</accession>
<dbReference type="Gene3D" id="3.60.10.10">
    <property type="entry name" value="Endonuclease/exonuclease/phosphatase"/>
    <property type="match status" value="1"/>
</dbReference>
<feature type="domain" description="DUF4283" evidence="3">
    <location>
        <begin position="734"/>
        <end position="803"/>
    </location>
</feature>
<dbReference type="InterPro" id="IPR026960">
    <property type="entry name" value="RVT-Znf"/>
</dbReference>
<dbReference type="InterPro" id="IPR025558">
    <property type="entry name" value="DUF4283"/>
</dbReference>
<organism evidence="4 5">
    <name type="scientific">Cannabis sativa</name>
    <name type="common">Hemp</name>
    <name type="synonym">Marijuana</name>
    <dbReference type="NCBI Taxonomy" id="3483"/>
    <lineage>
        <taxon>Eukaryota</taxon>
        <taxon>Viridiplantae</taxon>
        <taxon>Streptophyta</taxon>
        <taxon>Embryophyta</taxon>
        <taxon>Tracheophyta</taxon>
        <taxon>Spermatophyta</taxon>
        <taxon>Magnoliopsida</taxon>
        <taxon>eudicotyledons</taxon>
        <taxon>Gunneridae</taxon>
        <taxon>Pentapetalae</taxon>
        <taxon>rosids</taxon>
        <taxon>fabids</taxon>
        <taxon>Rosales</taxon>
        <taxon>Cannabaceae</taxon>
        <taxon>Cannabis</taxon>
    </lineage>
</organism>
<dbReference type="InterPro" id="IPR043502">
    <property type="entry name" value="DNA/RNA_pol_sf"/>
</dbReference>
<feature type="domain" description="Reverse transcriptase" evidence="1">
    <location>
        <begin position="1253"/>
        <end position="1380"/>
    </location>
</feature>
<dbReference type="PANTHER" id="PTHR33116:SF86">
    <property type="entry name" value="REVERSE TRANSCRIPTASE DOMAIN-CONTAINING PROTEIN"/>
    <property type="match status" value="1"/>
</dbReference>
<dbReference type="Pfam" id="PF14111">
    <property type="entry name" value="DUF4283"/>
    <property type="match status" value="1"/>
</dbReference>
<evidence type="ECO:0000259" key="3">
    <source>
        <dbReference type="Pfam" id="PF14111"/>
    </source>
</evidence>
<dbReference type="InterPro" id="IPR036691">
    <property type="entry name" value="Endo/exonu/phosph_ase_sf"/>
</dbReference>
<feature type="domain" description="Reverse transcriptase" evidence="1">
    <location>
        <begin position="93"/>
        <end position="285"/>
    </location>
</feature>
<reference evidence="4" key="1">
    <citation type="submission" date="2018-11" db="EMBL/GenBank/DDBJ databases">
        <authorList>
            <person name="Grassa J C."/>
        </authorList>
    </citation>
    <scope>NUCLEOTIDE SEQUENCE [LARGE SCALE GENOMIC DNA]</scope>
</reference>
<reference evidence="4" key="2">
    <citation type="submission" date="2021-03" db="UniProtKB">
        <authorList>
            <consortium name="EnsemblPlants"/>
        </authorList>
    </citation>
    <scope>IDENTIFICATION</scope>
</reference>
<dbReference type="PANTHER" id="PTHR33116">
    <property type="entry name" value="REVERSE TRANSCRIPTASE ZINC-BINDING DOMAIN-CONTAINING PROTEIN-RELATED-RELATED"/>
    <property type="match status" value="1"/>
</dbReference>
<dbReference type="Pfam" id="PF00078">
    <property type="entry name" value="RVT_1"/>
    <property type="match status" value="2"/>
</dbReference>
<dbReference type="Proteomes" id="UP000596661">
    <property type="component" value="Chromosome 2"/>
</dbReference>
<name>A0A803NWD5_CANSA</name>
<dbReference type="InterPro" id="IPR000477">
    <property type="entry name" value="RT_dom"/>
</dbReference>
<sequence length="1607" mass="182647">MLHHLAFFGSDHRVLKVVTSLDNVSAPVISKKQFQFENIWLENEEFFRTVQNSWLNSFTHNDSAFSSFLAKQESCISSLKSWNVSTHNLFKNKITALNKTITDLQNTLPLEESNVAKIKVLQSQLDAFLYKEEVYWRQRARVSWLNVGDKKTKFFHCFASYRKKTNTIHFLKTENEISFLINGTVHGSIKPTRGLRQGDPLSPYLFILCAEGLSSLLRAYQDRNRLKGISISRRAPSLTHLFFADDSLIFCAASRDSCVALRDIFDIYTKASGQAINFHKSSILFSPNVSVQIKDLFLTNLNLQDIPFISKYLGLPQCLSRSKHHSFSFLKDIVSSVLHSWHSKCFSKAGKEILLKVIIQAIPAYAMACFQLPVKLCKEIEGVIARFWWGSSRDSRKIHWKNWQSLCRSKFVGGLGFRSLIHFNQAMLAKQAWRIFTQPDSLLSLTLKARYFPHSSILAAKVGHNPSFSWRSILWGRDLLVFGLVWKVGDGETINTFTDHWIPNSKFRQPLCDLDYQQLKLSYFIDQSGSWNLDRLNSCFDASSVNDILRVPFSGLDGKDEQIWGRDNSGLFTVKSAYHLALETQDIPSTSSFQDMKPFWAKIWHANVPPKVKHFVWRIVTNSVPVAVLLFQRHIIPSHLCPLCKNYPEIVMHGLLECPRARKAWKASDFAHFYLHNKHLDIMHFITNVFTDAAIDGEKQVYSLSAVVKNDSDQVVARLIKPVTGLVAPVVAEAKAVSLVAMQNKMATLWQPGRGLYVKELYLNLYLFQFYHEVDIERVVEGSPWTFDRARLIFERVKPGTNPRLVPLTRVWRDYLRIQVKIPANMPLKKKKKLEIQGHSERYCEKLFDTSKDQIVKNYSLEIKAAPRQRNCADGSRWLRSGLVTKQRSSSQSFAVNFVSAPSVTPSVTVVAGGSSQVEKNMGSCIMGCNQGRADYVIDNNQNQSPDMRDDFFGKINMKSVEGESNIGLSFLEVKKRRMGRESDSGLGINVDSNDKNSTFLKNMEIMENEYVVNGETSEARVESLARLLKFEGVFVVEALGPAGGLALLWKNKEEGTLLGYSNNHIDIVVSSPHARNWRLIGLYGEPDRNRRQQTWNLLSTLSNQSELPWCVIGDVNNIVRQEDKRGGRRYLQWLLTGFNSTLRQCNLTDLELHGHPFTWEKGCGSNHWVETAGASCSEVVDCVEPIVPDYVNLELCQPITDEEVKKVLFQMHPDKSLGLDEMTPAFYQKCWNIVGGDVINCVRKFFDAMLRKLGFASYWVQLILSCVSSASYNVIHGTHEIGHIVQTRGIRHGDPLSPYLFILCAEGLMALLRKYENRGWLHSCKVANGAPRISHILFADDSYLYCKATYEEALRIKEVLQKFELASGQKVNFANSSIFFSANSGEDIRDNLAALLGMNIALEGSLYLGLPSSMGLNKTAALGYLKEKLRKRLQAWGIRWISWKRLCGHKDKGGMGFRNSRDFNLALLGKQGWRPLINPDSLVARVFKARYFPHVSFLNATIGSNPSFVWRSILEAQFLVKRGSRWVVGDVDGSGWEEDILDNLLLPRDRELVRSVAVHSRPSNDALCCSLELSGLYTVKSAYKLLEQLNGEFDLDVSAKDRFWRK</sequence>
<dbReference type="SUPFAM" id="SSF56672">
    <property type="entry name" value="DNA/RNA polymerases"/>
    <property type="match status" value="1"/>
</dbReference>
<evidence type="ECO:0000313" key="5">
    <source>
        <dbReference type="Proteomes" id="UP000596661"/>
    </source>
</evidence>
<evidence type="ECO:0000259" key="1">
    <source>
        <dbReference type="Pfam" id="PF00078"/>
    </source>
</evidence>